<evidence type="ECO:0000313" key="3">
    <source>
        <dbReference type="EMBL" id="MEQ2199773.1"/>
    </source>
</evidence>
<dbReference type="Gene3D" id="2.60.40.4100">
    <property type="entry name" value="Zona pellucida, ZP-C domain"/>
    <property type="match status" value="1"/>
</dbReference>
<keyword evidence="1" id="KW-1015">Disulfide bond</keyword>
<dbReference type="InterPro" id="IPR001507">
    <property type="entry name" value="ZP_dom"/>
</dbReference>
<evidence type="ECO:0000256" key="1">
    <source>
        <dbReference type="ARBA" id="ARBA00023157"/>
    </source>
</evidence>
<dbReference type="PROSITE" id="PS51034">
    <property type="entry name" value="ZP_2"/>
    <property type="match status" value="1"/>
</dbReference>
<comment type="caution">
    <text evidence="3">The sequence shown here is derived from an EMBL/GenBank/DDBJ whole genome shotgun (WGS) entry which is preliminary data.</text>
</comment>
<dbReference type="EMBL" id="JAHRIN010025448">
    <property type="protein sequence ID" value="MEQ2199773.1"/>
    <property type="molecule type" value="Genomic_DNA"/>
</dbReference>
<keyword evidence="4" id="KW-1185">Reference proteome</keyword>
<name>A0ABV0QVC1_9TELE</name>
<reference evidence="3 4" key="1">
    <citation type="submission" date="2021-06" db="EMBL/GenBank/DDBJ databases">
        <authorList>
            <person name="Palmer J.M."/>
        </authorList>
    </citation>
    <scope>NUCLEOTIDE SEQUENCE [LARGE SCALE GENOMIC DNA]</scope>
    <source>
        <strain evidence="3 4">XC_2019</strain>
        <tissue evidence="3">Muscle</tissue>
    </source>
</reference>
<dbReference type="Gene3D" id="2.60.40.3210">
    <property type="entry name" value="Zona pellucida, ZP-N domain"/>
    <property type="match status" value="1"/>
</dbReference>
<gene>
    <name evidence="3" type="ORF">XENOCAPTIV_011208</name>
</gene>
<sequence>MINNRMVYFNMLHYDPPKPTGPIRRTVSFSIPVACYFNRFVYSYKVGYTPKVQVRKVLKKMKNAAKFVLTPRNAQWDKLSRSDHFILGEPMYFVAEAEALSTAERLYIHTCYVTPEESHTSAPQFPVITNWMYG</sequence>
<evidence type="ECO:0000259" key="2">
    <source>
        <dbReference type="PROSITE" id="PS51034"/>
    </source>
</evidence>
<protein>
    <recommendedName>
        <fullName evidence="2">ZP domain-containing protein</fullName>
    </recommendedName>
</protein>
<dbReference type="PANTHER" id="PTHR11576">
    <property type="entry name" value="ZONA PELLUCIDA SPERM-BINDING PROTEIN 3"/>
    <property type="match status" value="1"/>
</dbReference>
<dbReference type="Proteomes" id="UP001434883">
    <property type="component" value="Unassembled WGS sequence"/>
</dbReference>
<dbReference type="InterPro" id="IPR055355">
    <property type="entry name" value="ZP-C"/>
</dbReference>
<evidence type="ECO:0000313" key="4">
    <source>
        <dbReference type="Proteomes" id="UP001434883"/>
    </source>
</evidence>
<proteinExistence type="predicted"/>
<dbReference type="PANTHER" id="PTHR11576:SF26">
    <property type="entry name" value="ZONA PELLUCIDA GLYCOPROTEIN 3D TANDEM DUPLICATE 2"/>
    <property type="match status" value="1"/>
</dbReference>
<organism evidence="3 4">
    <name type="scientific">Xenoophorus captivus</name>
    <dbReference type="NCBI Taxonomy" id="1517983"/>
    <lineage>
        <taxon>Eukaryota</taxon>
        <taxon>Metazoa</taxon>
        <taxon>Chordata</taxon>
        <taxon>Craniata</taxon>
        <taxon>Vertebrata</taxon>
        <taxon>Euteleostomi</taxon>
        <taxon>Actinopterygii</taxon>
        <taxon>Neopterygii</taxon>
        <taxon>Teleostei</taxon>
        <taxon>Neoteleostei</taxon>
        <taxon>Acanthomorphata</taxon>
        <taxon>Ovalentaria</taxon>
        <taxon>Atherinomorphae</taxon>
        <taxon>Cyprinodontiformes</taxon>
        <taxon>Goodeidae</taxon>
        <taxon>Xenoophorus</taxon>
    </lineage>
</organism>
<accession>A0ABV0QVC1</accession>
<dbReference type="Pfam" id="PF00100">
    <property type="entry name" value="Zona_pellucida"/>
    <property type="match status" value="1"/>
</dbReference>
<feature type="domain" description="ZP" evidence="2">
    <location>
        <begin position="1"/>
        <end position="134"/>
    </location>
</feature>
<dbReference type="InterPro" id="IPR042235">
    <property type="entry name" value="ZP-C_dom"/>
</dbReference>